<feature type="transmembrane region" description="Helical" evidence="6">
    <location>
        <begin position="12"/>
        <end position="34"/>
    </location>
</feature>
<keyword evidence="5 6" id="KW-0472">Membrane</keyword>
<reference evidence="8 10" key="2">
    <citation type="submission" date="2018-08" db="EMBL/GenBank/DDBJ databases">
        <title>A genome reference for cultivated species of the human gut microbiota.</title>
        <authorList>
            <person name="Zou Y."/>
            <person name="Xue W."/>
            <person name="Luo G."/>
        </authorList>
    </citation>
    <scope>NUCLEOTIDE SEQUENCE [LARGE SCALE GENOMIC DNA]</scope>
    <source>
        <strain evidence="8 10">AM32-6</strain>
    </source>
</reference>
<feature type="transmembrane region" description="Helical" evidence="6">
    <location>
        <begin position="170"/>
        <end position="192"/>
    </location>
</feature>
<feature type="transmembrane region" description="Helical" evidence="6">
    <location>
        <begin position="358"/>
        <end position="376"/>
    </location>
</feature>
<dbReference type="AlphaFoldDB" id="A0A2N5P8G7"/>
<accession>A0A2N5P8G7</accession>
<feature type="transmembrane region" description="Helical" evidence="6">
    <location>
        <begin position="141"/>
        <end position="164"/>
    </location>
</feature>
<feature type="transmembrane region" description="Helical" evidence="6">
    <location>
        <begin position="382"/>
        <end position="402"/>
    </location>
</feature>
<evidence type="ECO:0000256" key="3">
    <source>
        <dbReference type="ARBA" id="ARBA00022692"/>
    </source>
</evidence>
<keyword evidence="4 6" id="KW-1133">Transmembrane helix</keyword>
<dbReference type="Pfam" id="PF01943">
    <property type="entry name" value="Polysacc_synt"/>
    <property type="match status" value="1"/>
</dbReference>
<dbReference type="RefSeq" id="WP_101884323.1">
    <property type="nucleotide sequence ID" value="NZ_BAABSA010000054.1"/>
</dbReference>
<dbReference type="InterPro" id="IPR050833">
    <property type="entry name" value="Poly_Biosynth_Transport"/>
</dbReference>
<name>A0A2N5P8G7_MEDGN</name>
<dbReference type="EMBL" id="QSIR01000051">
    <property type="protein sequence ID" value="RHC99910.1"/>
    <property type="molecule type" value="Genomic_DNA"/>
</dbReference>
<proteinExistence type="predicted"/>
<dbReference type="GO" id="GO:0005886">
    <property type="term" value="C:plasma membrane"/>
    <property type="evidence" value="ECO:0007669"/>
    <property type="project" value="UniProtKB-SubCell"/>
</dbReference>
<feature type="transmembrane region" description="Helical" evidence="6">
    <location>
        <begin position="110"/>
        <end position="129"/>
    </location>
</feature>
<comment type="caution">
    <text evidence="7">The sequence shown here is derived from an EMBL/GenBank/DDBJ whole genome shotgun (WGS) entry which is preliminary data.</text>
</comment>
<dbReference type="PANTHER" id="PTHR30250:SF11">
    <property type="entry name" value="O-ANTIGEN TRANSPORTER-RELATED"/>
    <property type="match status" value="1"/>
</dbReference>
<dbReference type="Proteomes" id="UP000235093">
    <property type="component" value="Unassembled WGS sequence"/>
</dbReference>
<keyword evidence="2" id="KW-1003">Cell membrane</keyword>
<gene>
    <name evidence="7" type="ORF">CDL23_15000</name>
    <name evidence="8" type="ORF">DW812_17635</name>
</gene>
<evidence type="ECO:0000256" key="2">
    <source>
        <dbReference type="ARBA" id="ARBA00022475"/>
    </source>
</evidence>
<evidence type="ECO:0000313" key="10">
    <source>
        <dbReference type="Proteomes" id="UP000284472"/>
    </source>
</evidence>
<feature type="transmembrane region" description="Helical" evidence="6">
    <location>
        <begin position="330"/>
        <end position="351"/>
    </location>
</feature>
<evidence type="ECO:0000256" key="6">
    <source>
        <dbReference type="SAM" id="Phobius"/>
    </source>
</evidence>
<evidence type="ECO:0000256" key="5">
    <source>
        <dbReference type="ARBA" id="ARBA00023136"/>
    </source>
</evidence>
<dbReference type="PANTHER" id="PTHR30250">
    <property type="entry name" value="PST FAMILY PREDICTED COLANIC ACID TRANSPORTER"/>
    <property type="match status" value="1"/>
</dbReference>
<evidence type="ECO:0000313" key="8">
    <source>
        <dbReference type="EMBL" id="RHC99910.1"/>
    </source>
</evidence>
<evidence type="ECO:0000313" key="7">
    <source>
        <dbReference type="EMBL" id="PLT71409.1"/>
    </source>
</evidence>
<feature type="transmembrane region" description="Helical" evidence="6">
    <location>
        <begin position="46"/>
        <end position="71"/>
    </location>
</feature>
<dbReference type="InterPro" id="IPR002797">
    <property type="entry name" value="Polysacc_synth"/>
</dbReference>
<evidence type="ECO:0000256" key="1">
    <source>
        <dbReference type="ARBA" id="ARBA00004651"/>
    </source>
</evidence>
<evidence type="ECO:0000313" key="9">
    <source>
        <dbReference type="Proteomes" id="UP000235093"/>
    </source>
</evidence>
<feature type="transmembrane region" description="Helical" evidence="6">
    <location>
        <begin position="414"/>
        <end position="434"/>
    </location>
</feature>
<organism evidence="7 9">
    <name type="scientific">Mediterraneibacter gnavus</name>
    <name type="common">Ruminococcus gnavus</name>
    <dbReference type="NCBI Taxonomy" id="33038"/>
    <lineage>
        <taxon>Bacteria</taxon>
        <taxon>Bacillati</taxon>
        <taxon>Bacillota</taxon>
        <taxon>Clostridia</taxon>
        <taxon>Lachnospirales</taxon>
        <taxon>Lachnospiraceae</taxon>
        <taxon>Mediterraneibacter</taxon>
    </lineage>
</organism>
<evidence type="ECO:0000256" key="4">
    <source>
        <dbReference type="ARBA" id="ARBA00022989"/>
    </source>
</evidence>
<feature type="transmembrane region" description="Helical" evidence="6">
    <location>
        <begin position="83"/>
        <end position="104"/>
    </location>
</feature>
<comment type="subcellular location">
    <subcellularLocation>
        <location evidence="1">Cell membrane</location>
        <topology evidence="1">Multi-pass membrane protein</topology>
    </subcellularLocation>
</comment>
<keyword evidence="3 6" id="KW-0812">Transmembrane</keyword>
<feature type="transmembrane region" description="Helical" evidence="6">
    <location>
        <begin position="295"/>
        <end position="318"/>
    </location>
</feature>
<sequence>MSREKNLIKNTAILSLGTFVPKFITVFITPILTAKLTKAEYGSYDLVITLVALLLPATTLQISSAAFRFLIDQKDDNLKCKKIISSIFTFVVVTSVITCLLYYVLSGKKLGHIGILVCFYFVSDILMIAAQQVMRGMGKNLYYSFSTIIKAILDISMIIILLGVLGTKNFGLLGVMLSMSISAFASFIFLLIKGEIIKFYNIKYFDINTLKELLKYSWPMVPNNLSNWVLRVSDKVVITAALGVEANAIYAVATKLPTIFDSLQGTFTLAWQENASIASKDDDKDRYYSVMCTNVYNIFVGLMSGLIMTTPIVWKILIRGDYESAYYQLPVLYIGMLFSSFAATIGGIYIAHMKTKSVGITTTIAAVINLLIDILFVKKIGIWAGSISTMISYLVLVIYRMYDVQKFQKIRFEIKKMILGIVMLSIMAICSYQKKIAFDLINILICILVLFVFDKDIIIIIFKALFNKKIEKNKKKD</sequence>
<dbReference type="EMBL" id="NIHT01000035">
    <property type="protein sequence ID" value="PLT71409.1"/>
    <property type="molecule type" value="Genomic_DNA"/>
</dbReference>
<protein>
    <submittedName>
        <fullName evidence="7">Uncharacterized protein</fullName>
    </submittedName>
</protein>
<reference evidence="7 9" key="1">
    <citation type="journal article" date="2017" name="Genome Med.">
        <title>A novel Ruminococcus gnavus clade enriched in inflammatory bowel disease patients.</title>
        <authorList>
            <person name="Hall A.B."/>
            <person name="Yassour M."/>
            <person name="Sauk J."/>
            <person name="Garner A."/>
            <person name="Jiang X."/>
            <person name="Arthur T."/>
            <person name="Lagoudas G.K."/>
            <person name="Vatanen T."/>
            <person name="Fornelos N."/>
            <person name="Wilson R."/>
            <person name="Bertha M."/>
            <person name="Cohen M."/>
            <person name="Garber J."/>
            <person name="Khalili H."/>
            <person name="Gevers D."/>
            <person name="Ananthakrishnan A.N."/>
            <person name="Kugathasan S."/>
            <person name="Lander E.S."/>
            <person name="Blainey P."/>
            <person name="Vlamakis H."/>
            <person name="Xavier R.J."/>
            <person name="Huttenhower C."/>
        </authorList>
    </citation>
    <scope>NUCLEOTIDE SEQUENCE [LARGE SCALE GENOMIC DNA]</scope>
    <source>
        <strain evidence="7 9">RJX1125</strain>
    </source>
</reference>
<feature type="transmembrane region" description="Helical" evidence="6">
    <location>
        <begin position="440"/>
        <end position="466"/>
    </location>
</feature>
<dbReference type="Proteomes" id="UP000284472">
    <property type="component" value="Unassembled WGS sequence"/>
</dbReference>